<evidence type="ECO:0000256" key="4">
    <source>
        <dbReference type="ARBA" id="ARBA00022989"/>
    </source>
</evidence>
<keyword evidence="2" id="KW-0813">Transport</keyword>
<organism evidence="8 9">
    <name type="scientific">Paenibacillus agaridevorans</name>
    <dbReference type="NCBI Taxonomy" id="171404"/>
    <lineage>
        <taxon>Bacteria</taxon>
        <taxon>Bacillati</taxon>
        <taxon>Bacillota</taxon>
        <taxon>Bacilli</taxon>
        <taxon>Bacillales</taxon>
        <taxon>Paenibacillaceae</taxon>
        <taxon>Paenibacillus</taxon>
    </lineage>
</organism>
<dbReference type="PANTHER" id="PTHR30520:SF6">
    <property type="entry name" value="FORMATE_NITRATE FAMILY TRANSPORTER (EUROFUNG)"/>
    <property type="match status" value="1"/>
</dbReference>
<keyword evidence="5 7" id="KW-0472">Membrane</keyword>
<dbReference type="AlphaFoldDB" id="A0A2R5F1I7"/>
<dbReference type="PANTHER" id="PTHR30520">
    <property type="entry name" value="FORMATE TRANSPORTER-RELATED"/>
    <property type="match status" value="1"/>
</dbReference>
<comment type="similarity">
    <text evidence="6">Belongs to the FNT transporter (TC 1.A.16) family.</text>
</comment>
<evidence type="ECO:0000256" key="2">
    <source>
        <dbReference type="ARBA" id="ARBA00022448"/>
    </source>
</evidence>
<evidence type="ECO:0000256" key="6">
    <source>
        <dbReference type="ARBA" id="ARBA00049660"/>
    </source>
</evidence>
<evidence type="ECO:0000256" key="5">
    <source>
        <dbReference type="ARBA" id="ARBA00023136"/>
    </source>
</evidence>
<feature type="transmembrane region" description="Helical" evidence="7">
    <location>
        <begin position="105"/>
        <end position="127"/>
    </location>
</feature>
<evidence type="ECO:0000256" key="7">
    <source>
        <dbReference type="SAM" id="Phobius"/>
    </source>
</evidence>
<feature type="transmembrane region" description="Helical" evidence="7">
    <location>
        <begin position="63"/>
        <end position="84"/>
    </location>
</feature>
<feature type="transmembrane region" description="Helical" evidence="7">
    <location>
        <begin position="187"/>
        <end position="220"/>
    </location>
</feature>
<accession>A0A2R5F1I7</accession>
<evidence type="ECO:0000256" key="1">
    <source>
        <dbReference type="ARBA" id="ARBA00004141"/>
    </source>
</evidence>
<dbReference type="EMBL" id="BDQX01000289">
    <property type="protein sequence ID" value="GBG10073.1"/>
    <property type="molecule type" value="Genomic_DNA"/>
</dbReference>
<dbReference type="RefSeq" id="WP_108994653.1">
    <property type="nucleotide sequence ID" value="NZ_BDQX01000289.1"/>
</dbReference>
<keyword evidence="4 7" id="KW-1133">Transmembrane helix</keyword>
<dbReference type="Proteomes" id="UP000245202">
    <property type="component" value="Unassembled WGS sequence"/>
</dbReference>
<feature type="transmembrane region" description="Helical" evidence="7">
    <location>
        <begin position="232"/>
        <end position="252"/>
    </location>
</feature>
<dbReference type="GO" id="GO:0005886">
    <property type="term" value="C:plasma membrane"/>
    <property type="evidence" value="ECO:0007669"/>
    <property type="project" value="TreeGrafter"/>
</dbReference>
<keyword evidence="9" id="KW-1185">Reference proteome</keyword>
<dbReference type="Pfam" id="PF01226">
    <property type="entry name" value="Form_Nir_trans"/>
    <property type="match status" value="1"/>
</dbReference>
<dbReference type="InterPro" id="IPR023271">
    <property type="entry name" value="Aquaporin-like"/>
</dbReference>
<feature type="transmembrane region" description="Helical" evidence="7">
    <location>
        <begin position="29"/>
        <end position="51"/>
    </location>
</feature>
<sequence length="263" mass="28111">MGFKKSEEIAEAAMHAGCKKADMRVSEQIPLGFAAGAFIAIGYLLAIRLTAGLPADLEWLSPLLSGAVFPIGLILCLIAGGELLTGNMMSLSMACFKGRASIRKLAGNWFIITVGNFAGAIFIAYVFGHLGGMTEQAPYMDKIIALTQSKLDESFMHAFISGIGCNWLVSSAVWMSYGAKDGAGKILAIWFPTMAFVALGFQHIVANMFLIPAAIFIGAATWSDYFANFLPVYLGNSVGGGLFVAGIYYLAYSKRSSSVHDKK</sequence>
<gene>
    <name evidence="8" type="ORF">PAT3040_04783</name>
</gene>
<evidence type="ECO:0000256" key="3">
    <source>
        <dbReference type="ARBA" id="ARBA00022692"/>
    </source>
</evidence>
<dbReference type="NCBIfam" id="TIGR00790">
    <property type="entry name" value="fnt"/>
    <property type="match status" value="1"/>
</dbReference>
<evidence type="ECO:0000313" key="8">
    <source>
        <dbReference type="EMBL" id="GBG10073.1"/>
    </source>
</evidence>
<evidence type="ECO:0000313" key="9">
    <source>
        <dbReference type="Proteomes" id="UP000245202"/>
    </source>
</evidence>
<comment type="caution">
    <text evidence="8">The sequence shown here is derived from an EMBL/GenBank/DDBJ whole genome shotgun (WGS) entry which is preliminary data.</text>
</comment>
<reference evidence="8 9" key="1">
    <citation type="submission" date="2017-08" db="EMBL/GenBank/DDBJ databases">
        <title>Substantial Increase in Enzyme Production by Combined Drug-Resistance Mutations in Paenibacillus agaridevorans.</title>
        <authorList>
            <person name="Tanaka Y."/>
            <person name="Funane K."/>
            <person name="Hosaka T."/>
            <person name="Shiwa Y."/>
            <person name="Fujita N."/>
            <person name="Miyazaki T."/>
            <person name="Yoshikawa H."/>
            <person name="Murakami K."/>
            <person name="Kasahara K."/>
            <person name="Inaoka T."/>
            <person name="Hiraga Y."/>
            <person name="Ochi K."/>
        </authorList>
    </citation>
    <scope>NUCLEOTIDE SEQUENCE [LARGE SCALE GENOMIC DNA]</scope>
    <source>
        <strain evidence="8 9">T-3040</strain>
    </source>
</reference>
<dbReference type="GO" id="GO:0015499">
    <property type="term" value="F:formate transmembrane transporter activity"/>
    <property type="evidence" value="ECO:0007669"/>
    <property type="project" value="TreeGrafter"/>
</dbReference>
<dbReference type="FunFam" id="1.20.1080.10:FF:000011">
    <property type="entry name" value="Formate family transporter"/>
    <property type="match status" value="1"/>
</dbReference>
<protein>
    <submittedName>
        <fullName evidence="8">Formate/nitrite transporter</fullName>
    </submittedName>
</protein>
<feature type="transmembrane region" description="Helical" evidence="7">
    <location>
        <begin position="155"/>
        <end position="175"/>
    </location>
</feature>
<proteinExistence type="inferred from homology"/>
<keyword evidence="3 7" id="KW-0812">Transmembrane</keyword>
<dbReference type="InterPro" id="IPR000292">
    <property type="entry name" value="For/NO2_transpt"/>
</dbReference>
<comment type="subcellular location">
    <subcellularLocation>
        <location evidence="1">Membrane</location>
        <topology evidence="1">Multi-pass membrane protein</topology>
    </subcellularLocation>
</comment>
<dbReference type="Gene3D" id="1.20.1080.10">
    <property type="entry name" value="Glycerol uptake facilitator protein"/>
    <property type="match status" value="1"/>
</dbReference>
<name>A0A2R5F1I7_9BACL</name>